<reference evidence="3" key="1">
    <citation type="submission" date="2018-06" db="EMBL/GenBank/DDBJ databases">
        <authorList>
            <person name="Zhirakovskaya E."/>
        </authorList>
    </citation>
    <scope>NUCLEOTIDE SEQUENCE</scope>
</reference>
<sequence>MITLSSIAGLIAGFVHALSGPDHLAAIAPLAADSDRRAWVIGLRWGIGHSIGAIVVGFFALFLQNSLHIDIVSSFSEKIVGLMLIGVGLWGYNKACSIHIHDHEHTHDDSGHGHAHAHSLAQNHDARPAHIHTHAALAMGAFHGLAGGAHIFGVLPALAMPSTIDAVFYLIFFGAGTITAMAGFASMMGIVSKKMYANGEAGYRIMMKSFSTAAIMVGVVWLVV</sequence>
<dbReference type="AlphaFoldDB" id="A0A3B1C8R7"/>
<dbReference type="PANTHER" id="PTHR33876">
    <property type="entry name" value="UNNAMED PRODUCT"/>
    <property type="match status" value="1"/>
</dbReference>
<feature type="transmembrane region" description="Helical" evidence="1">
    <location>
        <begin position="136"/>
        <end position="160"/>
    </location>
</feature>
<keyword evidence="1" id="KW-0472">Membrane</keyword>
<dbReference type="InterPro" id="IPR052776">
    <property type="entry name" value="Chloro_ReproSupport/MetalTrans"/>
</dbReference>
<organism evidence="3">
    <name type="scientific">hydrothermal vent metagenome</name>
    <dbReference type="NCBI Taxonomy" id="652676"/>
    <lineage>
        <taxon>unclassified sequences</taxon>
        <taxon>metagenomes</taxon>
        <taxon>ecological metagenomes</taxon>
    </lineage>
</organism>
<dbReference type="EMBL" id="UOGB01000299">
    <property type="protein sequence ID" value="VAX24562.1"/>
    <property type="molecule type" value="Genomic_DNA"/>
</dbReference>
<evidence type="ECO:0000256" key="1">
    <source>
        <dbReference type="SAM" id="Phobius"/>
    </source>
</evidence>
<evidence type="ECO:0000313" key="3">
    <source>
        <dbReference type="EMBL" id="VAX24562.1"/>
    </source>
</evidence>
<keyword evidence="1" id="KW-0812">Transmembrane</keyword>
<feature type="transmembrane region" description="Helical" evidence="1">
    <location>
        <begin position="41"/>
        <end position="63"/>
    </location>
</feature>
<dbReference type="Pfam" id="PF13386">
    <property type="entry name" value="DsbD_2"/>
    <property type="match status" value="1"/>
</dbReference>
<proteinExistence type="predicted"/>
<feature type="transmembrane region" description="Helical" evidence="1">
    <location>
        <begin position="166"/>
        <end position="191"/>
    </location>
</feature>
<name>A0A3B1C8R7_9ZZZZ</name>
<dbReference type="PANTHER" id="PTHR33876:SF4">
    <property type="entry name" value="CHLOROPLAST PROTEIN FOR GROWTH AND FERTILITY 2"/>
    <property type="match status" value="1"/>
</dbReference>
<feature type="transmembrane region" description="Helical" evidence="1">
    <location>
        <begin position="203"/>
        <end position="223"/>
    </location>
</feature>
<gene>
    <name evidence="3" type="ORF">MNBD_NITROSPINAE03-1602</name>
</gene>
<protein>
    <submittedName>
        <fullName evidence="3">Nickel transporter UreH</fullName>
    </submittedName>
</protein>
<accession>A0A3B1C8R7</accession>
<keyword evidence="1" id="KW-1133">Transmembrane helix</keyword>
<evidence type="ECO:0000259" key="2">
    <source>
        <dbReference type="Pfam" id="PF13386"/>
    </source>
</evidence>
<dbReference type="InterPro" id="IPR039447">
    <property type="entry name" value="UreH-like_TM_dom"/>
</dbReference>
<feature type="domain" description="Urease accessory protein UreH-like transmembrane" evidence="2">
    <location>
        <begin position="51"/>
        <end position="217"/>
    </location>
</feature>